<dbReference type="GO" id="GO:0003735">
    <property type="term" value="F:structural constituent of ribosome"/>
    <property type="evidence" value="ECO:0007669"/>
    <property type="project" value="InterPro"/>
</dbReference>
<dbReference type="SUPFAM" id="SSF160374">
    <property type="entry name" value="RplX-like"/>
    <property type="match status" value="1"/>
</dbReference>
<dbReference type="Gene3D" id="3.10.20.10">
    <property type="match status" value="2"/>
</dbReference>
<evidence type="ECO:0000259" key="7">
    <source>
        <dbReference type="Pfam" id="PF01775"/>
    </source>
</evidence>
<feature type="region of interest" description="Disordered" evidence="6">
    <location>
        <begin position="58"/>
        <end position="103"/>
    </location>
</feature>
<evidence type="ECO:0000256" key="3">
    <source>
        <dbReference type="ARBA" id="ARBA00023274"/>
    </source>
</evidence>
<evidence type="ECO:0000313" key="9">
    <source>
        <dbReference type="Proteomes" id="UP000694424"/>
    </source>
</evidence>
<dbReference type="GO" id="GO:0022625">
    <property type="term" value="C:cytosolic large ribosomal subunit"/>
    <property type="evidence" value="ECO:0007669"/>
    <property type="project" value="UniProtKB-ARBA"/>
</dbReference>
<dbReference type="GO" id="GO:0006412">
    <property type="term" value="P:translation"/>
    <property type="evidence" value="ECO:0007669"/>
    <property type="project" value="InterPro"/>
</dbReference>
<reference evidence="8" key="2">
    <citation type="submission" date="2025-09" db="UniProtKB">
        <authorList>
            <consortium name="Ensembl"/>
        </authorList>
    </citation>
    <scope>IDENTIFICATION</scope>
</reference>
<keyword evidence="2" id="KW-0689">Ribosomal protein</keyword>
<reference evidence="8" key="1">
    <citation type="submission" date="2025-08" db="UniProtKB">
        <authorList>
            <consortium name="Ensembl"/>
        </authorList>
    </citation>
    <scope>IDENTIFICATION</scope>
</reference>
<dbReference type="FunFam" id="3.10.20.10:FF:000002">
    <property type="entry name" value="60S ribosomal protein L18a"/>
    <property type="match status" value="1"/>
</dbReference>
<dbReference type="InterPro" id="IPR028877">
    <property type="entry name" value="Ribosomal_eL20"/>
</dbReference>
<comment type="similarity">
    <text evidence="1">Belongs to the eukaryotic ribosomal protein eL20 family.</text>
</comment>
<evidence type="ECO:0000256" key="6">
    <source>
        <dbReference type="SAM" id="MobiDB-lite"/>
    </source>
</evidence>
<protein>
    <recommendedName>
        <fullName evidence="4">Large ribosomal subunit protein eL20</fullName>
    </recommendedName>
    <alternativeName>
        <fullName evidence="5">60S ribosomal protein L18a</fullName>
    </alternativeName>
</protein>
<dbReference type="InterPro" id="IPR021138">
    <property type="entry name" value="Ribosomal_eL20_eukaryotes"/>
</dbReference>
<proteinExistence type="inferred from homology"/>
<dbReference type="InterPro" id="IPR023573">
    <property type="entry name" value="Ribosomal_eL20_dom"/>
</dbReference>
<evidence type="ECO:0000256" key="1">
    <source>
        <dbReference type="ARBA" id="ARBA00009362"/>
    </source>
</evidence>
<dbReference type="Ensembl" id="ENSAOWT00000009597.1">
    <property type="protein sequence ID" value="ENSAOWP00000008479.1"/>
    <property type="gene ID" value="ENSAOWG00000005829.1"/>
</dbReference>
<evidence type="ECO:0000256" key="5">
    <source>
        <dbReference type="ARBA" id="ARBA00035392"/>
    </source>
</evidence>
<dbReference type="AlphaFoldDB" id="A0A8B9P9M4"/>
<dbReference type="Proteomes" id="UP000694424">
    <property type="component" value="Unplaced"/>
</dbReference>
<accession>A0A8B9P9M4</accession>
<dbReference type="PANTHER" id="PTHR10052">
    <property type="entry name" value="60S RIBOSOMAL PROTEIN L18A"/>
    <property type="match status" value="1"/>
</dbReference>
<keyword evidence="3" id="KW-0687">Ribonucleoprotein</keyword>
<evidence type="ECO:0000256" key="2">
    <source>
        <dbReference type="ARBA" id="ARBA00022980"/>
    </source>
</evidence>
<keyword evidence="9" id="KW-1185">Reference proteome</keyword>
<evidence type="ECO:0000313" key="8">
    <source>
        <dbReference type="Ensembl" id="ENSAOWP00000008479.1"/>
    </source>
</evidence>
<dbReference type="HAMAP" id="MF_00273">
    <property type="entry name" value="Ribosomal_eL20"/>
    <property type="match status" value="1"/>
</dbReference>
<dbReference type="FunFam" id="3.10.20.10:FF:000001">
    <property type="entry name" value="60S ribosomal protein L18a"/>
    <property type="match status" value="1"/>
</dbReference>
<organism evidence="8 9">
    <name type="scientific">Apteryx owenii</name>
    <name type="common">Little spotted kiwi</name>
    <dbReference type="NCBI Taxonomy" id="8824"/>
    <lineage>
        <taxon>Eukaryota</taxon>
        <taxon>Metazoa</taxon>
        <taxon>Chordata</taxon>
        <taxon>Craniata</taxon>
        <taxon>Vertebrata</taxon>
        <taxon>Euteleostomi</taxon>
        <taxon>Archelosauria</taxon>
        <taxon>Archosauria</taxon>
        <taxon>Dinosauria</taxon>
        <taxon>Saurischia</taxon>
        <taxon>Theropoda</taxon>
        <taxon>Coelurosauria</taxon>
        <taxon>Aves</taxon>
        <taxon>Palaeognathae</taxon>
        <taxon>Apterygiformes</taxon>
        <taxon>Apterygidae</taxon>
        <taxon>Apteryx</taxon>
    </lineage>
</organism>
<feature type="region of interest" description="Disordered" evidence="6">
    <location>
        <begin position="1"/>
        <end position="25"/>
    </location>
</feature>
<dbReference type="Pfam" id="PF01775">
    <property type="entry name" value="Ribosomal_L18A"/>
    <property type="match status" value="1"/>
</dbReference>
<sequence>MGPRRRAASPFAASHDGSAGEAVHESAACLGRRHARARVARAHDGPGHGSVKKFITTTNQAAPKGTGRPGSGHGNWGSRDKARRPPGCAGGRGGGLHHAAASATRAWRLPPEATSAGCARRLTAASPNRALPAANGRRGCGGGGACRGRVKGCSCAPDLSFSGGRRGGSTMKASGTLREYKVVGRCLPTLKCRTPPLYRMRIFAPNHVVAKSRFWYFVSQLKKMKKSSGEIVYCGQVYEKSPLRVKNFGIWLRYDSRSGTHNMYREYRDLTTAGAVTQCYRDMGARHRARAHSIQIMKVEEIAASKCRRPAVKQFHDSKIKFPLPHRVLRRQHKPRFTTKRPNTFF</sequence>
<name>A0A8B9P9M4_APTOW</name>
<evidence type="ECO:0000256" key="4">
    <source>
        <dbReference type="ARBA" id="ARBA00035220"/>
    </source>
</evidence>
<feature type="domain" description="Large ribosomal subunit protein eL20" evidence="7">
    <location>
        <begin position="177"/>
        <end position="300"/>
    </location>
</feature>